<dbReference type="Proteomes" id="UP000018144">
    <property type="component" value="Unassembled WGS sequence"/>
</dbReference>
<dbReference type="OrthoDB" id="10017208at2759"/>
<dbReference type="eggNOG" id="ENOG502SAPN">
    <property type="taxonomic scope" value="Eukaryota"/>
</dbReference>
<evidence type="ECO:0000313" key="10">
    <source>
        <dbReference type="Proteomes" id="UP000018144"/>
    </source>
</evidence>
<keyword evidence="2 7" id="KW-0812">Transmembrane</keyword>
<name>U4LI41_PYROM</name>
<evidence type="ECO:0000256" key="2">
    <source>
        <dbReference type="ARBA" id="ARBA00022692"/>
    </source>
</evidence>
<accession>U4LI41</accession>
<comment type="similarity">
    <text evidence="5">Belongs to the SAT4 family.</text>
</comment>
<keyword evidence="3 7" id="KW-1133">Transmembrane helix</keyword>
<evidence type="ECO:0000256" key="1">
    <source>
        <dbReference type="ARBA" id="ARBA00004141"/>
    </source>
</evidence>
<evidence type="ECO:0000259" key="8">
    <source>
        <dbReference type="Pfam" id="PF20684"/>
    </source>
</evidence>
<reference evidence="9 10" key="1">
    <citation type="journal article" date="2013" name="PLoS Genet.">
        <title>The genome and development-dependent transcriptomes of Pyronema confluens: a window into fungal evolution.</title>
        <authorList>
            <person name="Traeger S."/>
            <person name="Altegoer F."/>
            <person name="Freitag M."/>
            <person name="Gabaldon T."/>
            <person name="Kempken F."/>
            <person name="Kumar A."/>
            <person name="Marcet-Houben M."/>
            <person name="Poggeler S."/>
            <person name="Stajich J.E."/>
            <person name="Nowrousian M."/>
        </authorList>
    </citation>
    <scope>NUCLEOTIDE SEQUENCE [LARGE SCALE GENOMIC DNA]</scope>
    <source>
        <strain evidence="10">CBS 100304</strain>
        <tissue evidence="9">Vegetative mycelium</tissue>
    </source>
</reference>
<feature type="transmembrane region" description="Helical" evidence="7">
    <location>
        <begin position="95"/>
        <end position="119"/>
    </location>
</feature>
<dbReference type="PANTHER" id="PTHR33048">
    <property type="entry name" value="PTH11-LIKE INTEGRAL MEMBRANE PROTEIN (AFU_ORTHOLOGUE AFUA_5G11245)"/>
    <property type="match status" value="1"/>
</dbReference>
<feature type="transmembrane region" description="Helical" evidence="7">
    <location>
        <begin position="40"/>
        <end position="64"/>
    </location>
</feature>
<dbReference type="AlphaFoldDB" id="U4LI41"/>
<comment type="subcellular location">
    <subcellularLocation>
        <location evidence="1">Membrane</location>
        <topology evidence="1">Multi-pass membrane protein</topology>
    </subcellularLocation>
</comment>
<feature type="transmembrane region" description="Helical" evidence="7">
    <location>
        <begin position="131"/>
        <end position="159"/>
    </location>
</feature>
<protein>
    <recommendedName>
        <fullName evidence="8">Rhodopsin domain-containing protein</fullName>
    </recommendedName>
</protein>
<proteinExistence type="inferred from homology"/>
<evidence type="ECO:0000256" key="6">
    <source>
        <dbReference type="SAM" id="MobiDB-lite"/>
    </source>
</evidence>
<dbReference type="Pfam" id="PF20684">
    <property type="entry name" value="Fung_rhodopsin"/>
    <property type="match status" value="1"/>
</dbReference>
<organism evidence="9 10">
    <name type="scientific">Pyronema omphalodes (strain CBS 100304)</name>
    <name type="common">Pyronema confluens</name>
    <dbReference type="NCBI Taxonomy" id="1076935"/>
    <lineage>
        <taxon>Eukaryota</taxon>
        <taxon>Fungi</taxon>
        <taxon>Dikarya</taxon>
        <taxon>Ascomycota</taxon>
        <taxon>Pezizomycotina</taxon>
        <taxon>Pezizomycetes</taxon>
        <taxon>Pezizales</taxon>
        <taxon>Pyronemataceae</taxon>
        <taxon>Pyronema</taxon>
    </lineage>
</organism>
<feature type="domain" description="Rhodopsin" evidence="8">
    <location>
        <begin position="24"/>
        <end position="272"/>
    </location>
</feature>
<evidence type="ECO:0000256" key="7">
    <source>
        <dbReference type="SAM" id="Phobius"/>
    </source>
</evidence>
<dbReference type="STRING" id="1076935.U4LI41"/>
<keyword evidence="4 7" id="KW-0472">Membrane</keyword>
<dbReference type="EMBL" id="HF935622">
    <property type="protein sequence ID" value="CCX31598.1"/>
    <property type="molecule type" value="Genomic_DNA"/>
</dbReference>
<dbReference type="GO" id="GO:0016020">
    <property type="term" value="C:membrane"/>
    <property type="evidence" value="ECO:0007669"/>
    <property type="project" value="UniProtKB-SubCell"/>
</dbReference>
<feature type="transmembrane region" description="Helical" evidence="7">
    <location>
        <begin position="179"/>
        <end position="201"/>
    </location>
</feature>
<dbReference type="PANTHER" id="PTHR33048:SF92">
    <property type="entry name" value="INTEGRAL MEMBRANE PROTEIN"/>
    <property type="match status" value="1"/>
</dbReference>
<sequence>MLHGWTTITIEWALVIFALIIVLLRIYVRLTTPRGSQNHNLSDAIVICAWLALVCMVSCDSALFKLGMMEWDSTYDAKMLSINSNPEDSRRMLKIIFVSVVPYTTILYLVKAAVIAWYYCITPSTFTRCRIALNIISVTCVVSFLVTMGFNGLSCYPVPRNWSLDADKLCVSSAQYSTFFISFGGHLCTDIAIFCYPFSLLKSIRRRLQHTRIRWGIIFLFLLGFLAIISTCARVIAVSLDCTAPTVTLATTTECTINILIACCPTLRALLQSQRAYPPPTTVGAKPCGSVDTYVSSSGQAVLHSTSGIWDGTESTAPEWIRLESRSIMRDLEKGHAPGAYGAHGCHGALGHTHGGSIISCDEKDCIISCSPSSPVASPIVGTPPGLILHPGRGIIKHAPGYVAPVQAAPPCWMSLPDVPFLCETKDTIEEEKDCGGSSMSSARQDRTVQVVRWEIQEQPQDGRVGTACSEGVGSGKTPLLKKLNR</sequence>
<feature type="transmembrane region" description="Helical" evidence="7">
    <location>
        <begin position="12"/>
        <end position="28"/>
    </location>
</feature>
<evidence type="ECO:0000256" key="3">
    <source>
        <dbReference type="ARBA" id="ARBA00022989"/>
    </source>
</evidence>
<evidence type="ECO:0000256" key="5">
    <source>
        <dbReference type="ARBA" id="ARBA00038359"/>
    </source>
</evidence>
<dbReference type="InterPro" id="IPR052337">
    <property type="entry name" value="SAT4-like"/>
</dbReference>
<keyword evidence="10" id="KW-1185">Reference proteome</keyword>
<feature type="transmembrane region" description="Helical" evidence="7">
    <location>
        <begin position="213"/>
        <end position="237"/>
    </location>
</feature>
<gene>
    <name evidence="9" type="ORF">PCON_11065</name>
</gene>
<evidence type="ECO:0000256" key="4">
    <source>
        <dbReference type="ARBA" id="ARBA00023136"/>
    </source>
</evidence>
<evidence type="ECO:0000313" key="9">
    <source>
        <dbReference type="EMBL" id="CCX31598.1"/>
    </source>
</evidence>
<dbReference type="InterPro" id="IPR049326">
    <property type="entry name" value="Rhodopsin_dom_fungi"/>
</dbReference>
<feature type="region of interest" description="Disordered" evidence="6">
    <location>
        <begin position="461"/>
        <end position="486"/>
    </location>
</feature>